<dbReference type="EMBL" id="BARU01044563">
    <property type="protein sequence ID" value="GAH78978.1"/>
    <property type="molecule type" value="Genomic_DNA"/>
</dbReference>
<protein>
    <submittedName>
        <fullName evidence="1">Uncharacterized protein</fullName>
    </submittedName>
</protein>
<accession>X1KA95</accession>
<proteinExistence type="predicted"/>
<sequence length="80" mass="9734">MEEYGVYLLKYLEQMFKEIDWLARDVRYYGYFFDLAFAHHTTIVKFSERDVVADQLIDYFAENGENPKMFIHPRKRLGLM</sequence>
<name>X1KA95_9ZZZZ</name>
<comment type="caution">
    <text evidence="1">The sequence shown here is derived from an EMBL/GenBank/DDBJ whole genome shotgun (WGS) entry which is preliminary data.</text>
</comment>
<organism evidence="1">
    <name type="scientific">marine sediment metagenome</name>
    <dbReference type="NCBI Taxonomy" id="412755"/>
    <lineage>
        <taxon>unclassified sequences</taxon>
        <taxon>metagenomes</taxon>
        <taxon>ecological metagenomes</taxon>
    </lineage>
</organism>
<evidence type="ECO:0000313" key="1">
    <source>
        <dbReference type="EMBL" id="GAH78978.1"/>
    </source>
</evidence>
<reference evidence="1" key="1">
    <citation type="journal article" date="2014" name="Front. Microbiol.">
        <title>High frequency of phylogenetically diverse reductive dehalogenase-homologous genes in deep subseafloor sedimentary metagenomes.</title>
        <authorList>
            <person name="Kawai M."/>
            <person name="Futagami T."/>
            <person name="Toyoda A."/>
            <person name="Takaki Y."/>
            <person name="Nishi S."/>
            <person name="Hori S."/>
            <person name="Arai W."/>
            <person name="Tsubouchi T."/>
            <person name="Morono Y."/>
            <person name="Uchiyama I."/>
            <person name="Ito T."/>
            <person name="Fujiyama A."/>
            <person name="Inagaki F."/>
            <person name="Takami H."/>
        </authorList>
    </citation>
    <scope>NUCLEOTIDE SEQUENCE</scope>
    <source>
        <strain evidence="1">Expedition CK06-06</strain>
    </source>
</reference>
<dbReference type="AlphaFoldDB" id="X1KA95"/>
<gene>
    <name evidence="1" type="ORF">S03H2_67922</name>
</gene>